<dbReference type="AlphaFoldDB" id="A0A240E9X0"/>
<dbReference type="GO" id="GO:0003700">
    <property type="term" value="F:DNA-binding transcription factor activity"/>
    <property type="evidence" value="ECO:0007669"/>
    <property type="project" value="TreeGrafter"/>
</dbReference>
<feature type="DNA-binding region" description="H-T-H motif" evidence="5">
    <location>
        <begin position="44"/>
        <end position="63"/>
    </location>
</feature>
<dbReference type="InterPro" id="IPR050109">
    <property type="entry name" value="HTH-type_TetR-like_transc_reg"/>
</dbReference>
<evidence type="ECO:0000256" key="3">
    <source>
        <dbReference type="ARBA" id="ARBA00023125"/>
    </source>
</evidence>
<evidence type="ECO:0000259" key="6">
    <source>
        <dbReference type="PROSITE" id="PS50977"/>
    </source>
</evidence>
<dbReference type="NCBIfam" id="NF011572">
    <property type="entry name" value="PRK14996.1"/>
    <property type="match status" value="1"/>
</dbReference>
<dbReference type="EMBL" id="OANT01000004">
    <property type="protein sequence ID" value="SNX44715.1"/>
    <property type="molecule type" value="Genomic_DNA"/>
</dbReference>
<dbReference type="Gene3D" id="1.10.357.10">
    <property type="entry name" value="Tetracycline Repressor, domain 2"/>
    <property type="match status" value="1"/>
</dbReference>
<dbReference type="Pfam" id="PF13977">
    <property type="entry name" value="TetR_C_6"/>
    <property type="match status" value="1"/>
</dbReference>
<reference evidence="8" key="1">
    <citation type="submission" date="2016-09" db="EMBL/GenBank/DDBJ databases">
        <authorList>
            <person name="Varghese N."/>
            <person name="Submissions S."/>
        </authorList>
    </citation>
    <scope>NUCLEOTIDE SEQUENCE [LARGE SCALE GENOMIC DNA]</scope>
    <source>
        <strain evidence="8">ANC 4466</strain>
    </source>
</reference>
<keyword evidence="8" id="KW-1185">Reference proteome</keyword>
<feature type="domain" description="HTH tetR-type" evidence="6">
    <location>
        <begin position="21"/>
        <end position="81"/>
    </location>
</feature>
<dbReference type="Pfam" id="PF00440">
    <property type="entry name" value="TetR_N"/>
    <property type="match status" value="1"/>
</dbReference>
<dbReference type="PROSITE" id="PS50977">
    <property type="entry name" value="HTH_TETR_2"/>
    <property type="match status" value="1"/>
</dbReference>
<sequence>MNLFLYPINEISDLMSYLNREQRRESILDAAKKIALSEGLAAMTVRKIANEAQISVGQIHHHFSSSSHLKAEVFLCLMQQLDKIANTMETQDSIEHLLLLLGCINLEYAQPYFRLWNEAEISAKHDAELNNAYNQAMQEWHQSIQQVIQQGQDQNIFKKDHPSEDIAWRLIAFVCGLDGIYKLGLQGLNEQDFTRHTQIIIKAELF</sequence>
<dbReference type="PANTHER" id="PTHR30055:SF223">
    <property type="entry name" value="HTH-TYPE TRANSCRIPTIONAL REGULATOR UIDR"/>
    <property type="match status" value="1"/>
</dbReference>
<dbReference type="GO" id="GO:0000976">
    <property type="term" value="F:transcription cis-regulatory region binding"/>
    <property type="evidence" value="ECO:0007669"/>
    <property type="project" value="TreeGrafter"/>
</dbReference>
<proteinExistence type="predicted"/>
<evidence type="ECO:0000313" key="8">
    <source>
        <dbReference type="Proteomes" id="UP000219042"/>
    </source>
</evidence>
<gene>
    <name evidence="7" type="ORF">SAMN05421731_10466</name>
</gene>
<evidence type="ECO:0000256" key="4">
    <source>
        <dbReference type="ARBA" id="ARBA00023163"/>
    </source>
</evidence>
<dbReference type="InterPro" id="IPR039538">
    <property type="entry name" value="BetI_C"/>
</dbReference>
<dbReference type="InterPro" id="IPR001647">
    <property type="entry name" value="HTH_TetR"/>
</dbReference>
<evidence type="ECO:0000256" key="2">
    <source>
        <dbReference type="ARBA" id="ARBA00023015"/>
    </source>
</evidence>
<name>A0A240E9X0_9GAMM</name>
<keyword evidence="1" id="KW-0678">Repressor</keyword>
<evidence type="ECO:0000256" key="5">
    <source>
        <dbReference type="PROSITE-ProRule" id="PRU00335"/>
    </source>
</evidence>
<keyword evidence="3 5" id="KW-0238">DNA-binding</keyword>
<protein>
    <submittedName>
        <fullName evidence="7">Transcriptional regulator, TetR family</fullName>
    </submittedName>
</protein>
<dbReference type="InterPro" id="IPR009057">
    <property type="entry name" value="Homeodomain-like_sf"/>
</dbReference>
<keyword evidence="4" id="KW-0804">Transcription</keyword>
<dbReference type="PANTHER" id="PTHR30055">
    <property type="entry name" value="HTH-TYPE TRANSCRIPTIONAL REGULATOR RUTR"/>
    <property type="match status" value="1"/>
</dbReference>
<dbReference type="Proteomes" id="UP000219042">
    <property type="component" value="Unassembled WGS sequence"/>
</dbReference>
<dbReference type="SUPFAM" id="SSF46689">
    <property type="entry name" value="Homeodomain-like"/>
    <property type="match status" value="1"/>
</dbReference>
<accession>A0A240E9X0</accession>
<keyword evidence="2" id="KW-0805">Transcription regulation</keyword>
<evidence type="ECO:0000256" key="1">
    <source>
        <dbReference type="ARBA" id="ARBA00022491"/>
    </source>
</evidence>
<dbReference type="InterPro" id="IPR036271">
    <property type="entry name" value="Tet_transcr_reg_TetR-rel_C_sf"/>
</dbReference>
<organism evidence="7 8">
    <name type="scientific">Acinetobacter puyangensis</name>
    <dbReference type="NCBI Taxonomy" id="1096779"/>
    <lineage>
        <taxon>Bacteria</taxon>
        <taxon>Pseudomonadati</taxon>
        <taxon>Pseudomonadota</taxon>
        <taxon>Gammaproteobacteria</taxon>
        <taxon>Moraxellales</taxon>
        <taxon>Moraxellaceae</taxon>
        <taxon>Acinetobacter</taxon>
    </lineage>
</organism>
<evidence type="ECO:0000313" key="7">
    <source>
        <dbReference type="EMBL" id="SNX44715.1"/>
    </source>
</evidence>
<dbReference type="SUPFAM" id="SSF48498">
    <property type="entry name" value="Tetracyclin repressor-like, C-terminal domain"/>
    <property type="match status" value="1"/>
</dbReference>